<evidence type="ECO:0000313" key="2">
    <source>
        <dbReference type="Proteomes" id="UP000198324"/>
    </source>
</evidence>
<accession>A0A239AIA3</accession>
<dbReference type="Proteomes" id="UP000198324">
    <property type="component" value="Unassembled WGS sequence"/>
</dbReference>
<keyword evidence="2" id="KW-1185">Reference proteome</keyword>
<reference evidence="1 2" key="1">
    <citation type="submission" date="2017-06" db="EMBL/GenBank/DDBJ databases">
        <authorList>
            <person name="Kim H.J."/>
            <person name="Triplett B.A."/>
        </authorList>
    </citation>
    <scope>NUCLEOTIDE SEQUENCE [LARGE SCALE GENOMIC DNA]</scope>
    <source>
        <strain evidence="1 2">DSM 13116</strain>
    </source>
</reference>
<organism evidence="1 2">
    <name type="scientific">Humidesulfovibrio mexicanus</name>
    <dbReference type="NCBI Taxonomy" id="147047"/>
    <lineage>
        <taxon>Bacteria</taxon>
        <taxon>Pseudomonadati</taxon>
        <taxon>Thermodesulfobacteriota</taxon>
        <taxon>Desulfovibrionia</taxon>
        <taxon>Desulfovibrionales</taxon>
        <taxon>Desulfovibrionaceae</taxon>
        <taxon>Humidesulfovibrio</taxon>
    </lineage>
</organism>
<proteinExistence type="predicted"/>
<protein>
    <recommendedName>
        <fullName evidence="3">Phage tail tube protein</fullName>
    </recommendedName>
</protein>
<sequence>MALKEYLGAIILEVDGKEIEIEAFDEDHKTGRSLVKTMNRKGRPSGYSEGVHEWTLKITAPIPKTGAPDWDKIIGAKLTVFPVTEGGERIAFVDCVSLGDSRKYTADGAAKVDVTLAAMDRIKE</sequence>
<evidence type="ECO:0000313" key="1">
    <source>
        <dbReference type="EMBL" id="SNR95270.1"/>
    </source>
</evidence>
<dbReference type="EMBL" id="FZOC01000004">
    <property type="protein sequence ID" value="SNR95270.1"/>
    <property type="molecule type" value="Genomic_DNA"/>
</dbReference>
<dbReference type="RefSeq" id="WP_089274231.1">
    <property type="nucleotide sequence ID" value="NZ_FZOC01000004.1"/>
</dbReference>
<gene>
    <name evidence="1" type="ORF">SAMN04488503_1996</name>
</gene>
<evidence type="ECO:0008006" key="3">
    <source>
        <dbReference type="Google" id="ProtNLM"/>
    </source>
</evidence>
<dbReference type="AlphaFoldDB" id="A0A239AIA3"/>
<name>A0A239AIA3_9BACT</name>
<dbReference type="OrthoDB" id="5455158at2"/>